<feature type="domain" description="Polysaccharide chain length determinant N-terminal" evidence="9">
    <location>
        <begin position="16"/>
        <end position="110"/>
    </location>
</feature>
<evidence type="ECO:0000256" key="1">
    <source>
        <dbReference type="ARBA" id="ARBA00004651"/>
    </source>
</evidence>
<evidence type="ECO:0000256" key="3">
    <source>
        <dbReference type="ARBA" id="ARBA00022692"/>
    </source>
</evidence>
<keyword evidence="6" id="KW-0175">Coiled coil</keyword>
<evidence type="ECO:0000313" key="10">
    <source>
        <dbReference type="EMBL" id="SPF43894.1"/>
    </source>
</evidence>
<dbReference type="Pfam" id="PF02706">
    <property type="entry name" value="Wzz"/>
    <property type="match status" value="1"/>
</dbReference>
<gene>
    <name evidence="10" type="ORF">SBA1_500045</name>
</gene>
<comment type="subcellular location">
    <subcellularLocation>
        <location evidence="1">Cell membrane</location>
        <topology evidence="1">Multi-pass membrane protein</topology>
    </subcellularLocation>
</comment>
<dbReference type="InterPro" id="IPR003856">
    <property type="entry name" value="LPS_length_determ_N"/>
</dbReference>
<proteinExistence type="predicted"/>
<evidence type="ECO:0000256" key="4">
    <source>
        <dbReference type="ARBA" id="ARBA00022989"/>
    </source>
</evidence>
<keyword evidence="4 8" id="KW-1133">Transmembrane helix</keyword>
<protein>
    <recommendedName>
        <fullName evidence="9">Polysaccharide chain length determinant N-terminal domain-containing protein</fullName>
    </recommendedName>
</protein>
<dbReference type="EMBL" id="OMOD01000145">
    <property type="protein sequence ID" value="SPF43894.1"/>
    <property type="molecule type" value="Genomic_DNA"/>
</dbReference>
<sequence>MNDHAWPDEDKATSHFTLRDLLLVVFRHKRWVNLCFFGLLTGTMLAALFVIPLYYKSMVIFLVERERGNPVVTPEQISQTVNENQAITEQDVNSEIGLLQADAVLRQVVISSGLDKRKTLIGSVMENLFGPTDPQKRIERAMKKLSSDLKIEPEKKSSLIDVSYKSKDPQLATLVLRSLTDAYMREHFAAHTAPGQVPFFEQEVQRYKKELDDAEAAAKQFSEQENGVAPQVDRDITLQRLGDFNLTLQQARADMAEAGERVRTLEKEAGVTPERLTTSLRNSDDAPVLQGLKNTLMNLEIKRTELLTKYQPTYPLVQEVDKQIAETQSSIATEESQPIKEQTTDVNPTYAWVDEELAKAKAQYSGLQARVEAQQAMVAKYEAKIHDLERKQLTHQDVQRALKASEQNYLLNLQKLEQAKMTDALDTTRIANVSVVQPASSPMLPWNPRGLMALIGVLLSIMLTGGGLYVRERRDPSFRTPAEVAADLDVPLLAAVPHRFNGFAMNGNGLQANGNGHGNGNESWQETNSRSESRPNSIISRTR</sequence>
<feature type="coiled-coil region" evidence="6">
    <location>
        <begin position="197"/>
        <end position="224"/>
    </location>
</feature>
<name>A0A2U3KW40_9BACT</name>
<evidence type="ECO:0000313" key="11">
    <source>
        <dbReference type="Proteomes" id="UP000238701"/>
    </source>
</evidence>
<keyword evidence="2" id="KW-1003">Cell membrane</keyword>
<evidence type="ECO:0000256" key="2">
    <source>
        <dbReference type="ARBA" id="ARBA00022475"/>
    </source>
</evidence>
<feature type="region of interest" description="Disordered" evidence="7">
    <location>
        <begin position="511"/>
        <end position="543"/>
    </location>
</feature>
<organism evidence="10 11">
    <name type="scientific">Candidatus Sulfotelmatobacter kueseliae</name>
    <dbReference type="NCBI Taxonomy" id="2042962"/>
    <lineage>
        <taxon>Bacteria</taxon>
        <taxon>Pseudomonadati</taxon>
        <taxon>Acidobacteriota</taxon>
        <taxon>Terriglobia</taxon>
        <taxon>Terriglobales</taxon>
        <taxon>Candidatus Korobacteraceae</taxon>
        <taxon>Candidatus Sulfotelmatobacter</taxon>
    </lineage>
</organism>
<dbReference type="GO" id="GO:0004713">
    <property type="term" value="F:protein tyrosine kinase activity"/>
    <property type="evidence" value="ECO:0007669"/>
    <property type="project" value="TreeGrafter"/>
</dbReference>
<feature type="transmembrane region" description="Helical" evidence="8">
    <location>
        <begin position="31"/>
        <end position="55"/>
    </location>
</feature>
<dbReference type="GO" id="GO:0005886">
    <property type="term" value="C:plasma membrane"/>
    <property type="evidence" value="ECO:0007669"/>
    <property type="project" value="UniProtKB-SubCell"/>
</dbReference>
<keyword evidence="3 8" id="KW-0812">Transmembrane</keyword>
<feature type="transmembrane region" description="Helical" evidence="8">
    <location>
        <begin position="450"/>
        <end position="470"/>
    </location>
</feature>
<dbReference type="Proteomes" id="UP000238701">
    <property type="component" value="Unassembled WGS sequence"/>
</dbReference>
<evidence type="ECO:0000256" key="7">
    <source>
        <dbReference type="SAM" id="MobiDB-lite"/>
    </source>
</evidence>
<dbReference type="AlphaFoldDB" id="A0A2U3KW40"/>
<evidence type="ECO:0000256" key="8">
    <source>
        <dbReference type="SAM" id="Phobius"/>
    </source>
</evidence>
<feature type="coiled-coil region" evidence="6">
    <location>
        <begin position="248"/>
        <end position="408"/>
    </location>
</feature>
<dbReference type="InterPro" id="IPR050445">
    <property type="entry name" value="Bact_polysacc_biosynth/exp"/>
</dbReference>
<dbReference type="PANTHER" id="PTHR32309">
    <property type="entry name" value="TYROSINE-PROTEIN KINASE"/>
    <property type="match status" value="1"/>
</dbReference>
<evidence type="ECO:0000259" key="9">
    <source>
        <dbReference type="Pfam" id="PF02706"/>
    </source>
</evidence>
<keyword evidence="5 8" id="KW-0472">Membrane</keyword>
<evidence type="ECO:0000256" key="5">
    <source>
        <dbReference type="ARBA" id="ARBA00023136"/>
    </source>
</evidence>
<evidence type="ECO:0000256" key="6">
    <source>
        <dbReference type="SAM" id="Coils"/>
    </source>
</evidence>
<accession>A0A2U3KW40</accession>
<dbReference type="PANTHER" id="PTHR32309:SF13">
    <property type="entry name" value="FERRIC ENTEROBACTIN TRANSPORT PROTEIN FEPE"/>
    <property type="match status" value="1"/>
</dbReference>
<dbReference type="OrthoDB" id="116392at2"/>
<reference evidence="11" key="1">
    <citation type="submission" date="2018-02" db="EMBL/GenBank/DDBJ databases">
        <authorList>
            <person name="Hausmann B."/>
        </authorList>
    </citation>
    <scope>NUCLEOTIDE SEQUENCE [LARGE SCALE GENOMIC DNA]</scope>
    <source>
        <strain evidence="11">Peat soil MAG SbA1</strain>
    </source>
</reference>